<dbReference type="AlphaFoldDB" id="A0A366EQK3"/>
<comment type="caution">
    <text evidence="9">The sequence shown here is derived from an EMBL/GenBank/DDBJ whole genome shotgun (WGS) entry which is preliminary data.</text>
</comment>
<evidence type="ECO:0000256" key="6">
    <source>
        <dbReference type="ARBA" id="ARBA00022989"/>
    </source>
</evidence>
<name>A0A366EQK3_9HYPH</name>
<dbReference type="GO" id="GO:0005886">
    <property type="term" value="C:plasma membrane"/>
    <property type="evidence" value="ECO:0007669"/>
    <property type="project" value="UniProtKB-SubCell"/>
</dbReference>
<evidence type="ECO:0000313" key="9">
    <source>
        <dbReference type="EMBL" id="RBP04574.1"/>
    </source>
</evidence>
<keyword evidence="7 8" id="KW-0472">Membrane</keyword>
<dbReference type="GO" id="GO:0022857">
    <property type="term" value="F:transmembrane transporter activity"/>
    <property type="evidence" value="ECO:0007669"/>
    <property type="project" value="InterPro"/>
</dbReference>
<dbReference type="PANTHER" id="PTHR32196">
    <property type="entry name" value="ABC TRANSPORTER PERMEASE PROTEIN YPHD-RELATED-RELATED"/>
    <property type="match status" value="1"/>
</dbReference>
<keyword evidence="5 8" id="KW-0812">Transmembrane</keyword>
<evidence type="ECO:0000256" key="5">
    <source>
        <dbReference type="ARBA" id="ARBA00022692"/>
    </source>
</evidence>
<feature type="transmembrane region" description="Helical" evidence="8">
    <location>
        <begin position="117"/>
        <end position="139"/>
    </location>
</feature>
<evidence type="ECO:0000256" key="2">
    <source>
        <dbReference type="ARBA" id="ARBA00022448"/>
    </source>
</evidence>
<gene>
    <name evidence="9" type="ORF">DFR50_13951</name>
</gene>
<feature type="transmembrane region" description="Helical" evidence="8">
    <location>
        <begin position="188"/>
        <end position="209"/>
    </location>
</feature>
<dbReference type="Pfam" id="PF02653">
    <property type="entry name" value="BPD_transp_2"/>
    <property type="match status" value="1"/>
</dbReference>
<evidence type="ECO:0000256" key="3">
    <source>
        <dbReference type="ARBA" id="ARBA00022475"/>
    </source>
</evidence>
<evidence type="ECO:0000313" key="10">
    <source>
        <dbReference type="Proteomes" id="UP000253529"/>
    </source>
</evidence>
<dbReference type="EMBL" id="QNRK01000039">
    <property type="protein sequence ID" value="RBP04574.1"/>
    <property type="molecule type" value="Genomic_DNA"/>
</dbReference>
<evidence type="ECO:0000256" key="1">
    <source>
        <dbReference type="ARBA" id="ARBA00004651"/>
    </source>
</evidence>
<keyword evidence="10" id="KW-1185">Reference proteome</keyword>
<dbReference type="CDD" id="cd06579">
    <property type="entry name" value="TM_PBP1_transp_AraH_like"/>
    <property type="match status" value="1"/>
</dbReference>
<accession>A0A366EQK3</accession>
<comment type="subcellular location">
    <subcellularLocation>
        <location evidence="1">Cell membrane</location>
        <topology evidence="1">Multi-pass membrane protein</topology>
    </subcellularLocation>
</comment>
<dbReference type="OrthoDB" id="6384190at2"/>
<feature type="transmembrane region" description="Helical" evidence="8">
    <location>
        <begin position="240"/>
        <end position="261"/>
    </location>
</feature>
<keyword evidence="2" id="KW-0813">Transport</keyword>
<feature type="transmembrane region" description="Helical" evidence="8">
    <location>
        <begin position="89"/>
        <end position="111"/>
    </location>
</feature>
<dbReference type="RefSeq" id="WP_113892137.1">
    <property type="nucleotide sequence ID" value="NZ_QNRK01000039.1"/>
</dbReference>
<organism evidence="9 10">
    <name type="scientific">Roseiarcus fermentans</name>
    <dbReference type="NCBI Taxonomy" id="1473586"/>
    <lineage>
        <taxon>Bacteria</taxon>
        <taxon>Pseudomonadati</taxon>
        <taxon>Pseudomonadota</taxon>
        <taxon>Alphaproteobacteria</taxon>
        <taxon>Hyphomicrobiales</taxon>
        <taxon>Roseiarcaceae</taxon>
        <taxon>Roseiarcus</taxon>
    </lineage>
</organism>
<evidence type="ECO:0000256" key="7">
    <source>
        <dbReference type="ARBA" id="ARBA00023136"/>
    </source>
</evidence>
<sequence length="344" mass="35829">MTQNVAGPLSFSNVGRDRWWKRGAFASQTAYVAIAFVLITVLVSIFAHNFLSTGNLLNTSKNFSYIAIVALGSTLVIITGGIDLSVGSVMALVAVMTAMLMKTFATTWLAGIPYAGITLAVVCGLGVAALAGLVNGLLISKIRLSPFVTTLGMLSICRGMTYVITQGRGQAPAGPQVDTFYALTDGKLFGLPVPLIYLLVLAAIMGVALRHSRWGRWVFVLGGNEKAAQLTGVPVDRVKISVYVLCALSAGFAGILITGWLGSAPANLATGYELKIIAASVIGGADLAGGVGGPVGAVIGSALIEVIRNGLALFGADTYWEQVFVGTIIILAVLVDHIRTREAE</sequence>
<evidence type="ECO:0000256" key="8">
    <source>
        <dbReference type="SAM" id="Phobius"/>
    </source>
</evidence>
<proteinExistence type="predicted"/>
<feature type="transmembrane region" description="Helical" evidence="8">
    <location>
        <begin position="63"/>
        <end position="82"/>
    </location>
</feature>
<dbReference type="PANTHER" id="PTHR32196:SF21">
    <property type="entry name" value="ABC TRANSPORTER PERMEASE PROTEIN YPHD-RELATED"/>
    <property type="match status" value="1"/>
</dbReference>
<dbReference type="Proteomes" id="UP000253529">
    <property type="component" value="Unassembled WGS sequence"/>
</dbReference>
<reference evidence="9 10" key="1">
    <citation type="submission" date="2018-06" db="EMBL/GenBank/DDBJ databases">
        <title>Genomic Encyclopedia of Type Strains, Phase IV (KMG-IV): sequencing the most valuable type-strain genomes for metagenomic binning, comparative biology and taxonomic classification.</title>
        <authorList>
            <person name="Goeker M."/>
        </authorList>
    </citation>
    <scope>NUCLEOTIDE SEQUENCE [LARGE SCALE GENOMIC DNA]</scope>
    <source>
        <strain evidence="9 10">DSM 24875</strain>
    </source>
</reference>
<feature type="transmembrane region" description="Helical" evidence="8">
    <location>
        <begin position="319"/>
        <end position="338"/>
    </location>
</feature>
<protein>
    <submittedName>
        <fullName evidence="9">Monosaccharide ABC transporter membrane protein (CUT2 family)</fullName>
    </submittedName>
</protein>
<feature type="transmembrane region" description="Helical" evidence="8">
    <location>
        <begin position="30"/>
        <end position="51"/>
    </location>
</feature>
<evidence type="ECO:0000256" key="4">
    <source>
        <dbReference type="ARBA" id="ARBA00022519"/>
    </source>
</evidence>
<keyword evidence="3" id="KW-1003">Cell membrane</keyword>
<keyword evidence="6 8" id="KW-1133">Transmembrane helix</keyword>
<dbReference type="InterPro" id="IPR001851">
    <property type="entry name" value="ABC_transp_permease"/>
</dbReference>
<keyword evidence="4" id="KW-0997">Cell inner membrane</keyword>